<dbReference type="EMBL" id="JABBPK010000001">
    <property type="protein sequence ID" value="NMO77809.1"/>
    <property type="molecule type" value="Genomic_DNA"/>
</dbReference>
<reference evidence="3 4" key="1">
    <citation type="submission" date="2020-04" db="EMBL/GenBank/DDBJ databases">
        <title>Bacillus sp. UniB3 isolated from commercial digestive syrup.</title>
        <authorList>
            <person name="Thorat V."/>
            <person name="Kirdat K."/>
            <person name="Tiwarekar B."/>
            <person name="Yadav A."/>
        </authorList>
    </citation>
    <scope>NUCLEOTIDE SEQUENCE [LARGE SCALE GENOMIC DNA]</scope>
    <source>
        <strain evidence="3 4">UniB3</strain>
    </source>
</reference>
<dbReference type="InterPro" id="IPR035940">
    <property type="entry name" value="CAP_sf"/>
</dbReference>
<dbReference type="Pfam" id="PF14504">
    <property type="entry name" value="CAP_assoc_N"/>
    <property type="match status" value="1"/>
</dbReference>
<feature type="domain" description="CAP-associated" evidence="2">
    <location>
        <begin position="103"/>
        <end position="239"/>
    </location>
</feature>
<evidence type="ECO:0000259" key="2">
    <source>
        <dbReference type="Pfam" id="PF14504"/>
    </source>
</evidence>
<accession>A0A7Y0PNT6</accession>
<sequence length="376" mass="42903">MTKLLKWVITILIIYGAYNFYFKESKNNAVTEQSPTLENSINQNSITSFIQSVTKELGNLKSLFNDAQDILPDWNVEENAEEIAKPELVTPKDHPFSIYNISLGDNKQAVEKTLGSPQRVTTNEYGISWFTYHHNYQNFVMIGYDENNQVAALYTNQDLIASTNGIKKGTEKAKVLETLGEPLTELRKGLVSYKMTNDRDYEMFSLDGSYVTVFFDKHENNTVTALQIVSSSIEENRKDFYVDGSEELKEGFEYQLFDLTNASRVNNHLKPLSWDEAVKETARKHSLDMAENNYFSHTNLEGESPFDRMLNDGIRYSMAGENLAYGQNSSIFAHEGLMNSMGHRENILQKDFAFLGIGVAFNNNAQPYYTENFLTK</sequence>
<dbReference type="PANTHER" id="PTHR31157:SF1">
    <property type="entry name" value="SCP DOMAIN-CONTAINING PROTEIN"/>
    <property type="match status" value="1"/>
</dbReference>
<feature type="domain" description="SCP" evidence="1">
    <location>
        <begin position="258"/>
        <end position="370"/>
    </location>
</feature>
<proteinExistence type="predicted"/>
<dbReference type="InterPro" id="IPR014044">
    <property type="entry name" value="CAP_dom"/>
</dbReference>
<evidence type="ECO:0000313" key="3">
    <source>
        <dbReference type="EMBL" id="NMO77809.1"/>
    </source>
</evidence>
<dbReference type="AlphaFoldDB" id="A0A7Y0PNT6"/>
<keyword evidence="4" id="KW-1185">Reference proteome</keyword>
<dbReference type="Proteomes" id="UP000588491">
    <property type="component" value="Unassembled WGS sequence"/>
</dbReference>
<evidence type="ECO:0000259" key="1">
    <source>
        <dbReference type="Pfam" id="PF00188"/>
    </source>
</evidence>
<name>A0A7Y0PNT6_9BACI</name>
<comment type="caution">
    <text evidence="3">The sequence shown here is derived from an EMBL/GenBank/DDBJ whole genome shotgun (WGS) entry which is preliminary data.</text>
</comment>
<dbReference type="PANTHER" id="PTHR31157">
    <property type="entry name" value="SCP DOMAIN-CONTAINING PROTEIN"/>
    <property type="match status" value="1"/>
</dbReference>
<evidence type="ECO:0000313" key="4">
    <source>
        <dbReference type="Proteomes" id="UP000588491"/>
    </source>
</evidence>
<organism evidence="3 4">
    <name type="scientific">Niallia alba</name>
    <dbReference type="NCBI Taxonomy" id="2729105"/>
    <lineage>
        <taxon>Bacteria</taxon>
        <taxon>Bacillati</taxon>
        <taxon>Bacillota</taxon>
        <taxon>Bacilli</taxon>
        <taxon>Bacillales</taxon>
        <taxon>Bacillaceae</taxon>
        <taxon>Niallia</taxon>
    </lineage>
</organism>
<gene>
    <name evidence="3" type="ORF">HHU08_12450</name>
</gene>
<dbReference type="InterPro" id="IPR029410">
    <property type="entry name" value="CAP_assoc"/>
</dbReference>
<dbReference type="Pfam" id="PF00188">
    <property type="entry name" value="CAP"/>
    <property type="match status" value="1"/>
</dbReference>
<dbReference type="SUPFAM" id="SSF55797">
    <property type="entry name" value="PR-1-like"/>
    <property type="match status" value="1"/>
</dbReference>
<protein>
    <submittedName>
        <fullName evidence="3">CAP domain-containing protein</fullName>
    </submittedName>
</protein>
<dbReference type="Gene3D" id="3.40.33.10">
    <property type="entry name" value="CAP"/>
    <property type="match status" value="1"/>
</dbReference>
<dbReference type="RefSeq" id="WP_016203809.1">
    <property type="nucleotide sequence ID" value="NZ_JABBPK010000001.1"/>
</dbReference>
<dbReference type="CDD" id="cd05379">
    <property type="entry name" value="CAP_bacterial"/>
    <property type="match status" value="1"/>
</dbReference>